<dbReference type="AlphaFoldDB" id="A0A9P4L719"/>
<feature type="compositionally biased region" description="Basic residues" evidence="1">
    <location>
        <begin position="52"/>
        <end position="62"/>
    </location>
</feature>
<evidence type="ECO:0000313" key="3">
    <source>
        <dbReference type="Proteomes" id="UP000800039"/>
    </source>
</evidence>
<name>A0A9P4L719_9PLEO</name>
<reference evidence="2" key="1">
    <citation type="submission" date="2020-01" db="EMBL/GenBank/DDBJ databases">
        <authorList>
            <consortium name="DOE Joint Genome Institute"/>
            <person name="Haridas S."/>
            <person name="Albert R."/>
            <person name="Binder M."/>
            <person name="Bloem J."/>
            <person name="Labutti K."/>
            <person name="Salamov A."/>
            <person name="Andreopoulos B."/>
            <person name="Baker S.E."/>
            <person name="Barry K."/>
            <person name="Bills G."/>
            <person name="Bluhm B.H."/>
            <person name="Cannon C."/>
            <person name="Castanera R."/>
            <person name="Culley D.E."/>
            <person name="Daum C."/>
            <person name="Ezra D."/>
            <person name="Gonzalez J.B."/>
            <person name="Henrissat B."/>
            <person name="Kuo A."/>
            <person name="Liang C."/>
            <person name="Lipzen A."/>
            <person name="Lutzoni F."/>
            <person name="Magnuson J."/>
            <person name="Mondo S."/>
            <person name="Nolan M."/>
            <person name="Ohm R."/>
            <person name="Pangilinan J."/>
            <person name="Park H.-J."/>
            <person name="Ramirez L."/>
            <person name="Alfaro M."/>
            <person name="Sun H."/>
            <person name="Tritt A."/>
            <person name="Yoshinaga Y."/>
            <person name="Zwiers L.-H."/>
            <person name="Turgeon B.G."/>
            <person name="Goodwin S.B."/>
            <person name="Spatafora J.W."/>
            <person name="Crous P.W."/>
            <person name="Grigoriev I.V."/>
        </authorList>
    </citation>
    <scope>NUCLEOTIDE SEQUENCE</scope>
    <source>
        <strain evidence="2">CBS 394.84</strain>
    </source>
</reference>
<dbReference type="Proteomes" id="UP000800039">
    <property type="component" value="Unassembled WGS sequence"/>
</dbReference>
<feature type="compositionally biased region" description="Basic and acidic residues" evidence="1">
    <location>
        <begin position="34"/>
        <end position="44"/>
    </location>
</feature>
<feature type="compositionally biased region" description="Low complexity" evidence="1">
    <location>
        <begin position="121"/>
        <end position="133"/>
    </location>
</feature>
<sequence>MATNHNANGATSTPLMPPPAHLTTATVSKKRKAAGRELTQRRTTEGATTQKEKKHSTKRQKTSHQDAENASVKARKKITPKASKTTAREDVDTTMTDAPAPRVYNIASKLHPSAGRKRVKTSVTNNSNTSTHTQLNVVGSNAATTSTSTHNAEIPTNPNLVAPGAVFSPVPPPQMSPWPYDFAAPTPTYDQKIPCPIDWTAIADPRCTVDAIRAYELREPWNKSAVSFKSVANAISLSEEGARKRFKKANLAVFEATGVYFKENSLGLSKHGIPDRAELEEIIAGTTRHEKETSQNEADLKRAATTKLLSYKGTPVTVAIHPLGQKGGILRLVTEEVMSQLRISDREIIRCSPAAFDRWYSCLAMGLRHTFPKRVYRLEPFLKDYTHTDFGTPPTTISDYFETYWLSQRMGTPAVSDMILDELIQTLRDEEELLAKYRSGELTMQDNVDVVRFMNFEPHDVNLLWNKTKADDPIRELVLDILWYKGQAADEKVEEEEEDFDPAFLAAWIGRKANPVDFIKDFVERTNLDYFCGYYHNHGEDEHCYRSTPASSSVDHEEVNSFPTKAPSHLEYHTPNLTPPDAEFQGDREEDAYETPWAAVKRDDIPEGAHKIREDKDTGDIIFEIEDEHWYPPADWELDEQQQPNQPYQEFQEYRWWLWVEMGGRIPRITVKRFRPYERSFAGWRDPLQDAHRQR</sequence>
<dbReference type="GeneID" id="63854437"/>
<feature type="compositionally biased region" description="Polar residues" evidence="1">
    <location>
        <begin position="1"/>
        <end position="14"/>
    </location>
</feature>
<dbReference type="EMBL" id="ML976617">
    <property type="protein sequence ID" value="KAF1844430.1"/>
    <property type="molecule type" value="Genomic_DNA"/>
</dbReference>
<dbReference type="OrthoDB" id="3791649at2759"/>
<organism evidence="2 3">
    <name type="scientific">Cucurbitaria berberidis CBS 394.84</name>
    <dbReference type="NCBI Taxonomy" id="1168544"/>
    <lineage>
        <taxon>Eukaryota</taxon>
        <taxon>Fungi</taxon>
        <taxon>Dikarya</taxon>
        <taxon>Ascomycota</taxon>
        <taxon>Pezizomycotina</taxon>
        <taxon>Dothideomycetes</taxon>
        <taxon>Pleosporomycetidae</taxon>
        <taxon>Pleosporales</taxon>
        <taxon>Pleosporineae</taxon>
        <taxon>Cucurbitariaceae</taxon>
        <taxon>Cucurbitaria</taxon>
    </lineage>
</organism>
<comment type="caution">
    <text evidence="2">The sequence shown here is derived from an EMBL/GenBank/DDBJ whole genome shotgun (WGS) entry which is preliminary data.</text>
</comment>
<evidence type="ECO:0000313" key="2">
    <source>
        <dbReference type="EMBL" id="KAF1844430.1"/>
    </source>
</evidence>
<protein>
    <submittedName>
        <fullName evidence="2">Uncharacterized protein</fullName>
    </submittedName>
</protein>
<keyword evidence="3" id="KW-1185">Reference proteome</keyword>
<dbReference type="RefSeq" id="XP_040786993.1">
    <property type="nucleotide sequence ID" value="XM_040937187.1"/>
</dbReference>
<accession>A0A9P4L719</accession>
<evidence type="ECO:0000256" key="1">
    <source>
        <dbReference type="SAM" id="MobiDB-lite"/>
    </source>
</evidence>
<proteinExistence type="predicted"/>
<feature type="region of interest" description="Disordered" evidence="1">
    <location>
        <begin position="1"/>
        <end position="133"/>
    </location>
</feature>
<gene>
    <name evidence="2" type="ORF">K460DRAFT_408715</name>
</gene>